<evidence type="ECO:0000313" key="2">
    <source>
        <dbReference type="EMBL" id="EGD06978.1"/>
    </source>
</evidence>
<evidence type="ECO:0008006" key="5">
    <source>
        <dbReference type="Google" id="ProtNLM"/>
    </source>
</evidence>
<proteinExistence type="predicted"/>
<feature type="non-terminal residue" evidence="3">
    <location>
        <position position="51"/>
    </location>
</feature>
<dbReference type="PROSITE" id="PS00430">
    <property type="entry name" value="TONB_DEPENDENT_REC_1"/>
    <property type="match status" value="1"/>
</dbReference>
<keyword evidence="1" id="KW-0732">Signal</keyword>
<dbReference type="eggNOG" id="COG4771">
    <property type="taxonomic scope" value="Bacteria"/>
</dbReference>
<evidence type="ECO:0000313" key="4">
    <source>
        <dbReference type="Proteomes" id="UP000003299"/>
    </source>
</evidence>
<accession>F0BIH8</accession>
<reference evidence="3 4" key="1">
    <citation type="journal article" date="2011" name="BMC Genomics">
        <title>Comparative genomics reveals diversity among xanthomonads infecting tomato and pepper.</title>
        <authorList>
            <person name="Potnis N."/>
            <person name="Krasileva K."/>
            <person name="Chow V."/>
            <person name="Almeida N.F."/>
            <person name="Patil P.B."/>
            <person name="Ryan R.P."/>
            <person name="Sharlach M."/>
            <person name="Behlau F."/>
            <person name="Dow J.M."/>
            <person name="Momol M.T."/>
            <person name="White F.F."/>
            <person name="Preston J.F."/>
            <person name="Vinatzer B.A."/>
            <person name="Koebnik R."/>
            <person name="Setubal J.C."/>
            <person name="Norman D.J."/>
            <person name="Staskawicz B.J."/>
            <person name="Jones J.B."/>
        </authorList>
    </citation>
    <scope>NUCLEOTIDE SEQUENCE [LARGE SCALE GENOMIC DNA]</scope>
    <source>
        <strain evidence="3 4">ATCC 35937</strain>
    </source>
</reference>
<dbReference type="EMBL" id="AEQV01000185">
    <property type="protein sequence ID" value="EGD07725.1"/>
    <property type="molecule type" value="Genomic_DNA"/>
</dbReference>
<evidence type="ECO:0000313" key="3">
    <source>
        <dbReference type="EMBL" id="EGD07725.1"/>
    </source>
</evidence>
<comment type="caution">
    <text evidence="3">The sequence shown here is derived from an EMBL/GenBank/DDBJ whole genome shotgun (WGS) entry which is preliminary data.</text>
</comment>
<organism evidence="3 4">
    <name type="scientific">Xanthomonas vesicatoria ATCC 35937</name>
    <dbReference type="NCBI Taxonomy" id="925775"/>
    <lineage>
        <taxon>Bacteria</taxon>
        <taxon>Pseudomonadati</taxon>
        <taxon>Pseudomonadota</taxon>
        <taxon>Gammaproteobacteria</taxon>
        <taxon>Lysobacterales</taxon>
        <taxon>Lysobacteraceae</taxon>
        <taxon>Xanthomonas</taxon>
    </lineage>
</organism>
<protein>
    <recommendedName>
        <fullName evidence="5">TonB-dependent receptor</fullName>
    </recommendedName>
</protein>
<sequence length="51" mass="5279">MHTSNALSLAISVALTVCSFAASAQSQSTQPQKTLDTLIVTGTRVSDRTVA</sequence>
<dbReference type="InterPro" id="IPR010916">
    <property type="entry name" value="TonB_box_CS"/>
</dbReference>
<name>F0BIH8_9XANT</name>
<feature type="chain" id="PRO_5007654848" description="TonB-dependent receptor" evidence="1">
    <location>
        <begin position="25"/>
        <end position="51"/>
    </location>
</feature>
<dbReference type="Proteomes" id="UP000003299">
    <property type="component" value="Unassembled WGS sequence"/>
</dbReference>
<feature type="signal peptide" evidence="1">
    <location>
        <begin position="1"/>
        <end position="24"/>
    </location>
</feature>
<gene>
    <name evidence="3" type="ORF">XVE_4081</name>
    <name evidence="2" type="ORF">XVE_4817</name>
</gene>
<dbReference type="EMBL" id="AEQV01000262">
    <property type="protein sequence ID" value="EGD06978.1"/>
    <property type="molecule type" value="Genomic_DNA"/>
</dbReference>
<dbReference type="AlphaFoldDB" id="F0BIH8"/>
<evidence type="ECO:0000256" key="1">
    <source>
        <dbReference type="SAM" id="SignalP"/>
    </source>
</evidence>